<dbReference type="SMART" id="SM00382">
    <property type="entry name" value="AAA"/>
    <property type="match status" value="1"/>
</dbReference>
<comment type="similarity">
    <text evidence="1">Belongs to the FtsK/SpoIIIE/SftA family.</text>
</comment>
<reference evidence="9 10" key="1">
    <citation type="journal article" date="2016" name="Nat. Commun.">
        <title>Thousands of microbial genomes shed light on interconnected biogeochemical processes in an aquifer system.</title>
        <authorList>
            <person name="Anantharaman K."/>
            <person name="Brown C.T."/>
            <person name="Hug L.A."/>
            <person name="Sharon I."/>
            <person name="Castelle C.J."/>
            <person name="Probst A.J."/>
            <person name="Thomas B.C."/>
            <person name="Singh A."/>
            <person name="Wilkins M.J."/>
            <person name="Karaoz U."/>
            <person name="Brodie E.L."/>
            <person name="Williams K.H."/>
            <person name="Hubbard S.S."/>
            <person name="Banfield J.F."/>
        </authorList>
    </citation>
    <scope>NUCLEOTIDE SEQUENCE [LARGE SCALE GENOMIC DNA]</scope>
</reference>
<feature type="region of interest" description="Disordered" evidence="6">
    <location>
        <begin position="670"/>
        <end position="694"/>
    </location>
</feature>
<sequence length="694" mass="76073">MKDQTLYTVLSILLISLSILIWLSFLQQGSILDSLNKISLNLFGWGSLVLPIVLITFSLLFLKIKTPFSKANISFGMLLSFICLLALTQSGFIGEQIWGNFVSLISAVGAFIVLLGMFFIGIIVLFNTSLDEILNMILFLYKKIRKIIESVFLKKSKSLFLEKLPIKPPTEYKKSETANEDKMIQPILAKKLEMSQISMLGTDVLSNKPENNAVWEYPPLALLRTSSGQTADRGDMKKNAHVIEKTLESFGISAKVVEVNLGPAVTQYALEIALGTKLSKITSLSNDLALALAAPTGQIRIDAPIPGRSLVGIEIPNRSLEFVTLREMLSSDILKKNKNKLSVALGLDVSGQPVIDNISKMPHVLIAGTTGSGKSVLINSWIASLLFRTTPAEVRLILVDPKRVELTGYNGIPHLLTPVIVEPEKILSALKWAIQEMEKRYKVFAEVGVRNIDGYNELSGFQALPYIVIFIDELADLMAFSAVDVEDTICRLAQMARATGIHLVVATQRPSVDVITGLIKANIPSRIAFNVSSMIDSRVIIDMPGAEKLIGKGDMLYIPPEQAKPTRIQGTFVSENEVRQLVDFFKAKKQPVEYTKEVTSIPVSVGRSSTGAQIGADGKDDKFNEAVSIVCQYDRASASLLQRRLSIGYARAARILDQLEAEGIVGAGEGSKPREVRVKSGDEYFANQANPAES</sequence>
<dbReference type="CDD" id="cd01127">
    <property type="entry name" value="TrwB_TraG_TraD_VirD4"/>
    <property type="match status" value="1"/>
</dbReference>
<dbReference type="InterPro" id="IPR036390">
    <property type="entry name" value="WH_DNA-bd_sf"/>
</dbReference>
<evidence type="ECO:0000256" key="6">
    <source>
        <dbReference type="SAM" id="MobiDB-lite"/>
    </source>
</evidence>
<evidence type="ECO:0000259" key="8">
    <source>
        <dbReference type="PROSITE" id="PS50901"/>
    </source>
</evidence>
<dbReference type="PANTHER" id="PTHR22683">
    <property type="entry name" value="SPORULATION PROTEIN RELATED"/>
    <property type="match status" value="1"/>
</dbReference>
<evidence type="ECO:0000256" key="3">
    <source>
        <dbReference type="ARBA" id="ARBA00022840"/>
    </source>
</evidence>
<evidence type="ECO:0000256" key="7">
    <source>
        <dbReference type="SAM" id="Phobius"/>
    </source>
</evidence>
<dbReference type="STRING" id="1798384.A3D03_05850"/>
<name>A0A1F6A8X2_9BACT</name>
<proteinExistence type="inferred from homology"/>
<dbReference type="InterPro" id="IPR041027">
    <property type="entry name" value="FtsK_alpha"/>
</dbReference>
<dbReference type="SUPFAM" id="SSF46785">
    <property type="entry name" value="Winged helix' DNA-binding domain"/>
    <property type="match status" value="1"/>
</dbReference>
<evidence type="ECO:0000256" key="2">
    <source>
        <dbReference type="ARBA" id="ARBA00022741"/>
    </source>
</evidence>
<evidence type="ECO:0000256" key="4">
    <source>
        <dbReference type="ARBA" id="ARBA00023125"/>
    </source>
</evidence>
<dbReference type="SUPFAM" id="SSF52540">
    <property type="entry name" value="P-loop containing nucleoside triphosphate hydrolases"/>
    <property type="match status" value="1"/>
</dbReference>
<feature type="transmembrane region" description="Helical" evidence="7">
    <location>
        <begin position="73"/>
        <end position="94"/>
    </location>
</feature>
<feature type="transmembrane region" description="Helical" evidence="7">
    <location>
        <begin position="6"/>
        <end position="26"/>
    </location>
</feature>
<feature type="binding site" evidence="5">
    <location>
        <begin position="368"/>
        <end position="375"/>
    </location>
    <ligand>
        <name>ATP</name>
        <dbReference type="ChEBI" id="CHEBI:30616"/>
    </ligand>
</feature>
<keyword evidence="2 5" id="KW-0547">Nucleotide-binding</keyword>
<dbReference type="Gene3D" id="3.30.980.40">
    <property type="match status" value="1"/>
</dbReference>
<dbReference type="PROSITE" id="PS50901">
    <property type="entry name" value="FTSK"/>
    <property type="match status" value="1"/>
</dbReference>
<evidence type="ECO:0000256" key="1">
    <source>
        <dbReference type="ARBA" id="ARBA00006474"/>
    </source>
</evidence>
<dbReference type="Proteomes" id="UP000177092">
    <property type="component" value="Unassembled WGS sequence"/>
</dbReference>
<evidence type="ECO:0000313" key="9">
    <source>
        <dbReference type="EMBL" id="OGG21145.1"/>
    </source>
</evidence>
<feature type="transmembrane region" description="Helical" evidence="7">
    <location>
        <begin position="38"/>
        <end position="61"/>
    </location>
</feature>
<dbReference type="InterPro" id="IPR002543">
    <property type="entry name" value="FtsK_dom"/>
</dbReference>
<keyword evidence="7" id="KW-0812">Transmembrane</keyword>
<protein>
    <recommendedName>
        <fullName evidence="8">FtsK domain-containing protein</fullName>
    </recommendedName>
</protein>
<comment type="caution">
    <text evidence="9">The sequence shown here is derived from an EMBL/GenBank/DDBJ whole genome shotgun (WGS) entry which is preliminary data.</text>
</comment>
<dbReference type="EMBL" id="MFJN01000028">
    <property type="protein sequence ID" value="OGG21145.1"/>
    <property type="molecule type" value="Genomic_DNA"/>
</dbReference>
<dbReference type="PANTHER" id="PTHR22683:SF41">
    <property type="entry name" value="DNA TRANSLOCASE FTSK"/>
    <property type="match status" value="1"/>
</dbReference>
<feature type="compositionally biased region" description="Basic and acidic residues" evidence="6">
    <location>
        <begin position="671"/>
        <end position="682"/>
    </location>
</feature>
<evidence type="ECO:0000313" key="10">
    <source>
        <dbReference type="Proteomes" id="UP000177092"/>
    </source>
</evidence>
<gene>
    <name evidence="9" type="ORF">A3D03_05850</name>
</gene>
<keyword evidence="7" id="KW-0472">Membrane</keyword>
<dbReference type="InterPro" id="IPR027417">
    <property type="entry name" value="P-loop_NTPase"/>
</dbReference>
<dbReference type="Pfam" id="PF01580">
    <property type="entry name" value="FtsK_SpoIIIE"/>
    <property type="match status" value="1"/>
</dbReference>
<evidence type="ECO:0000256" key="5">
    <source>
        <dbReference type="PROSITE-ProRule" id="PRU00289"/>
    </source>
</evidence>
<dbReference type="Pfam" id="PF09397">
    <property type="entry name" value="FtsK_gamma"/>
    <property type="match status" value="1"/>
</dbReference>
<dbReference type="Gene3D" id="1.10.10.10">
    <property type="entry name" value="Winged helix-like DNA-binding domain superfamily/Winged helix DNA-binding domain"/>
    <property type="match status" value="1"/>
</dbReference>
<dbReference type="InterPro" id="IPR036388">
    <property type="entry name" value="WH-like_DNA-bd_sf"/>
</dbReference>
<organism evidence="9 10">
    <name type="scientific">Candidatus Gottesmanbacteria bacterium RIFCSPHIGHO2_02_FULL_40_13</name>
    <dbReference type="NCBI Taxonomy" id="1798384"/>
    <lineage>
        <taxon>Bacteria</taxon>
        <taxon>Candidatus Gottesmaniibacteriota</taxon>
    </lineage>
</organism>
<dbReference type="InterPro" id="IPR050206">
    <property type="entry name" value="FtsK/SpoIIIE/SftA"/>
</dbReference>
<dbReference type="SMART" id="SM00843">
    <property type="entry name" value="Ftsk_gamma"/>
    <property type="match status" value="1"/>
</dbReference>
<dbReference type="AlphaFoldDB" id="A0A1F6A8X2"/>
<dbReference type="Pfam" id="PF17854">
    <property type="entry name" value="FtsK_alpha"/>
    <property type="match status" value="1"/>
</dbReference>
<dbReference type="GO" id="GO:0003677">
    <property type="term" value="F:DNA binding"/>
    <property type="evidence" value="ECO:0007669"/>
    <property type="project" value="UniProtKB-KW"/>
</dbReference>
<accession>A0A1F6A8X2</accession>
<feature type="transmembrane region" description="Helical" evidence="7">
    <location>
        <begin position="101"/>
        <end position="126"/>
    </location>
</feature>
<feature type="domain" description="FtsK" evidence="8">
    <location>
        <begin position="351"/>
        <end position="538"/>
    </location>
</feature>
<dbReference type="GO" id="GO:0005524">
    <property type="term" value="F:ATP binding"/>
    <property type="evidence" value="ECO:0007669"/>
    <property type="project" value="UniProtKB-UniRule"/>
</dbReference>
<keyword evidence="3 5" id="KW-0067">ATP-binding</keyword>
<dbReference type="InterPro" id="IPR003593">
    <property type="entry name" value="AAA+_ATPase"/>
</dbReference>
<dbReference type="InterPro" id="IPR018541">
    <property type="entry name" value="Ftsk_gamma"/>
</dbReference>
<keyword evidence="4" id="KW-0238">DNA-binding</keyword>
<keyword evidence="7" id="KW-1133">Transmembrane helix</keyword>
<dbReference type="Gene3D" id="3.40.50.300">
    <property type="entry name" value="P-loop containing nucleotide triphosphate hydrolases"/>
    <property type="match status" value="1"/>
</dbReference>